<evidence type="ECO:0000313" key="2">
    <source>
        <dbReference type="Proteomes" id="UP000308197"/>
    </source>
</evidence>
<protein>
    <submittedName>
        <fullName evidence="1">Uncharacterized protein</fullName>
    </submittedName>
</protein>
<evidence type="ECO:0000313" key="1">
    <source>
        <dbReference type="EMBL" id="TFK85040.1"/>
    </source>
</evidence>
<accession>A0A5C3P9Z1</accession>
<gene>
    <name evidence="1" type="ORF">K466DRAFT_588440</name>
</gene>
<dbReference type="AlphaFoldDB" id="A0A5C3P9Z1"/>
<organism evidence="1 2">
    <name type="scientific">Polyporus arcularius HHB13444</name>
    <dbReference type="NCBI Taxonomy" id="1314778"/>
    <lineage>
        <taxon>Eukaryota</taxon>
        <taxon>Fungi</taxon>
        <taxon>Dikarya</taxon>
        <taxon>Basidiomycota</taxon>
        <taxon>Agaricomycotina</taxon>
        <taxon>Agaricomycetes</taxon>
        <taxon>Polyporales</taxon>
        <taxon>Polyporaceae</taxon>
        <taxon>Polyporus</taxon>
    </lineage>
</organism>
<dbReference type="EMBL" id="ML211278">
    <property type="protein sequence ID" value="TFK85040.1"/>
    <property type="molecule type" value="Genomic_DNA"/>
</dbReference>
<reference evidence="1 2" key="1">
    <citation type="journal article" date="2019" name="Nat. Ecol. Evol.">
        <title>Megaphylogeny resolves global patterns of mushroom evolution.</title>
        <authorList>
            <person name="Varga T."/>
            <person name="Krizsan K."/>
            <person name="Foldi C."/>
            <person name="Dima B."/>
            <person name="Sanchez-Garcia M."/>
            <person name="Sanchez-Ramirez S."/>
            <person name="Szollosi G.J."/>
            <person name="Szarkandi J.G."/>
            <person name="Papp V."/>
            <person name="Albert L."/>
            <person name="Andreopoulos W."/>
            <person name="Angelini C."/>
            <person name="Antonin V."/>
            <person name="Barry K.W."/>
            <person name="Bougher N.L."/>
            <person name="Buchanan P."/>
            <person name="Buyck B."/>
            <person name="Bense V."/>
            <person name="Catcheside P."/>
            <person name="Chovatia M."/>
            <person name="Cooper J."/>
            <person name="Damon W."/>
            <person name="Desjardin D."/>
            <person name="Finy P."/>
            <person name="Geml J."/>
            <person name="Haridas S."/>
            <person name="Hughes K."/>
            <person name="Justo A."/>
            <person name="Karasinski D."/>
            <person name="Kautmanova I."/>
            <person name="Kiss B."/>
            <person name="Kocsube S."/>
            <person name="Kotiranta H."/>
            <person name="LaButti K.M."/>
            <person name="Lechner B.E."/>
            <person name="Liimatainen K."/>
            <person name="Lipzen A."/>
            <person name="Lukacs Z."/>
            <person name="Mihaltcheva S."/>
            <person name="Morgado L.N."/>
            <person name="Niskanen T."/>
            <person name="Noordeloos M.E."/>
            <person name="Ohm R.A."/>
            <person name="Ortiz-Santana B."/>
            <person name="Ovrebo C."/>
            <person name="Racz N."/>
            <person name="Riley R."/>
            <person name="Savchenko A."/>
            <person name="Shiryaev A."/>
            <person name="Soop K."/>
            <person name="Spirin V."/>
            <person name="Szebenyi C."/>
            <person name="Tomsovsky M."/>
            <person name="Tulloss R.E."/>
            <person name="Uehling J."/>
            <person name="Grigoriev I.V."/>
            <person name="Vagvolgyi C."/>
            <person name="Papp T."/>
            <person name="Martin F.M."/>
            <person name="Miettinen O."/>
            <person name="Hibbett D.S."/>
            <person name="Nagy L.G."/>
        </authorList>
    </citation>
    <scope>NUCLEOTIDE SEQUENCE [LARGE SCALE GENOMIC DNA]</scope>
    <source>
        <strain evidence="1 2">HHB13444</strain>
    </source>
</reference>
<dbReference type="InParanoid" id="A0A5C3P9Z1"/>
<name>A0A5C3P9Z1_9APHY</name>
<sequence length="164" mass="18317">MPPRLLLVPANRSFSIVEVSGAKNPSLERAWLDGRLEFEAPEIGDVWGATACSDTLICSCKAFHEEAVREVYTTRREPLRPECLVFSDCSVCSGSHNSFGEQTRCRDIKSTPHQLRMFLSPGVYRVMPAIVHKLVRRDRRARKADGGPILTSWRPKATSCVSGE</sequence>
<proteinExistence type="predicted"/>
<dbReference type="Proteomes" id="UP000308197">
    <property type="component" value="Unassembled WGS sequence"/>
</dbReference>
<keyword evidence="2" id="KW-1185">Reference proteome</keyword>